<name>A0A4Y7TYV1_COPMI</name>
<sequence length="297" mass="34447">MDTDRITSRIGYGLALSYPGIILGDHYFRITKPLAPDVVSLPCRIFTALRPEDIDLCIAFTEPEVEFAEHTLATMHTYDEVRKQTSTGGNLFEAAISNNPNSHWGDKIKAAELTNFELKRFTKLRDLVMESQPPIHIRRILETSPQERKDNFRSWTNIIEANIDTIRIAIRSAQIALRNYDLGIERYGQCRLGTLTTEQRAQRKGAVCEACQEPNHWQVDRVKWMCPHCTKTAPHHYANNCPSKPVPKPDPKPKPRRSTRNRRRNQLKKIKEEEMEINNEWKYDADWDDDGWGDNYN</sequence>
<keyword evidence="3" id="KW-1185">Reference proteome</keyword>
<organism evidence="2 3">
    <name type="scientific">Coprinellus micaceus</name>
    <name type="common">Glistening ink-cap mushroom</name>
    <name type="synonym">Coprinus micaceus</name>
    <dbReference type="NCBI Taxonomy" id="71717"/>
    <lineage>
        <taxon>Eukaryota</taxon>
        <taxon>Fungi</taxon>
        <taxon>Dikarya</taxon>
        <taxon>Basidiomycota</taxon>
        <taxon>Agaricomycotina</taxon>
        <taxon>Agaricomycetes</taxon>
        <taxon>Agaricomycetidae</taxon>
        <taxon>Agaricales</taxon>
        <taxon>Agaricineae</taxon>
        <taxon>Psathyrellaceae</taxon>
        <taxon>Coprinellus</taxon>
    </lineage>
</organism>
<evidence type="ECO:0000256" key="1">
    <source>
        <dbReference type="SAM" id="MobiDB-lite"/>
    </source>
</evidence>
<reference evidence="2 3" key="1">
    <citation type="journal article" date="2019" name="Nat. Ecol. Evol.">
        <title>Megaphylogeny resolves global patterns of mushroom evolution.</title>
        <authorList>
            <person name="Varga T."/>
            <person name="Krizsan K."/>
            <person name="Foldi C."/>
            <person name="Dima B."/>
            <person name="Sanchez-Garcia M."/>
            <person name="Sanchez-Ramirez S."/>
            <person name="Szollosi G.J."/>
            <person name="Szarkandi J.G."/>
            <person name="Papp V."/>
            <person name="Albert L."/>
            <person name="Andreopoulos W."/>
            <person name="Angelini C."/>
            <person name="Antonin V."/>
            <person name="Barry K.W."/>
            <person name="Bougher N.L."/>
            <person name="Buchanan P."/>
            <person name="Buyck B."/>
            <person name="Bense V."/>
            <person name="Catcheside P."/>
            <person name="Chovatia M."/>
            <person name="Cooper J."/>
            <person name="Damon W."/>
            <person name="Desjardin D."/>
            <person name="Finy P."/>
            <person name="Geml J."/>
            <person name="Haridas S."/>
            <person name="Hughes K."/>
            <person name="Justo A."/>
            <person name="Karasinski D."/>
            <person name="Kautmanova I."/>
            <person name="Kiss B."/>
            <person name="Kocsube S."/>
            <person name="Kotiranta H."/>
            <person name="LaButti K.M."/>
            <person name="Lechner B.E."/>
            <person name="Liimatainen K."/>
            <person name="Lipzen A."/>
            <person name="Lukacs Z."/>
            <person name="Mihaltcheva S."/>
            <person name="Morgado L.N."/>
            <person name="Niskanen T."/>
            <person name="Noordeloos M.E."/>
            <person name="Ohm R.A."/>
            <person name="Ortiz-Santana B."/>
            <person name="Ovrebo C."/>
            <person name="Racz N."/>
            <person name="Riley R."/>
            <person name="Savchenko A."/>
            <person name="Shiryaev A."/>
            <person name="Soop K."/>
            <person name="Spirin V."/>
            <person name="Szebenyi C."/>
            <person name="Tomsovsky M."/>
            <person name="Tulloss R.E."/>
            <person name="Uehling J."/>
            <person name="Grigoriev I.V."/>
            <person name="Vagvolgyi C."/>
            <person name="Papp T."/>
            <person name="Martin F.M."/>
            <person name="Miettinen O."/>
            <person name="Hibbett D.S."/>
            <person name="Nagy L.G."/>
        </authorList>
    </citation>
    <scope>NUCLEOTIDE SEQUENCE [LARGE SCALE GENOMIC DNA]</scope>
    <source>
        <strain evidence="2 3">FP101781</strain>
    </source>
</reference>
<feature type="compositionally biased region" description="Basic residues" evidence="1">
    <location>
        <begin position="254"/>
        <end position="268"/>
    </location>
</feature>
<evidence type="ECO:0000313" key="3">
    <source>
        <dbReference type="Proteomes" id="UP000298030"/>
    </source>
</evidence>
<protein>
    <submittedName>
        <fullName evidence="2">Uncharacterized protein</fullName>
    </submittedName>
</protein>
<dbReference type="EMBL" id="QPFP01000002">
    <property type="protein sequence ID" value="TEB39191.1"/>
    <property type="molecule type" value="Genomic_DNA"/>
</dbReference>
<dbReference type="AlphaFoldDB" id="A0A4Y7TYV1"/>
<accession>A0A4Y7TYV1</accession>
<proteinExistence type="predicted"/>
<gene>
    <name evidence="2" type="ORF">FA13DRAFT_1785453</name>
</gene>
<evidence type="ECO:0000313" key="2">
    <source>
        <dbReference type="EMBL" id="TEB39191.1"/>
    </source>
</evidence>
<dbReference type="Proteomes" id="UP000298030">
    <property type="component" value="Unassembled WGS sequence"/>
</dbReference>
<feature type="region of interest" description="Disordered" evidence="1">
    <location>
        <begin position="236"/>
        <end position="275"/>
    </location>
</feature>
<comment type="caution">
    <text evidence="2">The sequence shown here is derived from an EMBL/GenBank/DDBJ whole genome shotgun (WGS) entry which is preliminary data.</text>
</comment>